<sequence>MKKAPPAGVMFFATVECVAAAGDLNRHHQLGRRPPATPSTVSAQATALSAGGGGLHRWIYSAVYFTFAGRGGSVVAVASGVVLFELRLPGFASRIRSATVVRAVAFLLLVATAAAGDPNEHHQLGRRPPATPSTESAQATALSAGDGGLLWSSSFSAPTAYLPPPLDLSMGRQPETNTTTEGAMARRTNGKKRNRGGGGE</sequence>
<feature type="region of interest" description="Disordered" evidence="1">
    <location>
        <begin position="118"/>
        <end position="139"/>
    </location>
</feature>
<reference evidence="2 3" key="1">
    <citation type="journal article" date="2022" name="Nat. Plants">
        <title>Genomes of leafy and leafless Platanthera orchids illuminate the evolution of mycoheterotrophy.</title>
        <authorList>
            <person name="Li M.H."/>
            <person name="Liu K.W."/>
            <person name="Li Z."/>
            <person name="Lu H.C."/>
            <person name="Ye Q.L."/>
            <person name="Zhang D."/>
            <person name="Wang J.Y."/>
            <person name="Li Y.F."/>
            <person name="Zhong Z.M."/>
            <person name="Liu X."/>
            <person name="Yu X."/>
            <person name="Liu D.K."/>
            <person name="Tu X.D."/>
            <person name="Liu B."/>
            <person name="Hao Y."/>
            <person name="Liao X.Y."/>
            <person name="Jiang Y.T."/>
            <person name="Sun W.H."/>
            <person name="Chen J."/>
            <person name="Chen Y.Q."/>
            <person name="Ai Y."/>
            <person name="Zhai J.W."/>
            <person name="Wu S.S."/>
            <person name="Zhou Z."/>
            <person name="Hsiao Y.Y."/>
            <person name="Wu W.L."/>
            <person name="Chen Y.Y."/>
            <person name="Lin Y.F."/>
            <person name="Hsu J.L."/>
            <person name="Li C.Y."/>
            <person name="Wang Z.W."/>
            <person name="Zhao X."/>
            <person name="Zhong W.Y."/>
            <person name="Ma X.K."/>
            <person name="Ma L."/>
            <person name="Huang J."/>
            <person name="Chen G.Z."/>
            <person name="Huang M.Z."/>
            <person name="Huang L."/>
            <person name="Peng D.H."/>
            <person name="Luo Y.B."/>
            <person name="Zou S.Q."/>
            <person name="Chen S.P."/>
            <person name="Lan S."/>
            <person name="Tsai W.C."/>
            <person name="Van de Peer Y."/>
            <person name="Liu Z.J."/>
        </authorList>
    </citation>
    <scope>NUCLEOTIDE SEQUENCE [LARGE SCALE GENOMIC DNA]</scope>
    <source>
        <strain evidence="2">Lor287</strain>
    </source>
</reference>
<feature type="region of interest" description="Disordered" evidence="1">
    <location>
        <begin position="163"/>
        <end position="200"/>
    </location>
</feature>
<feature type="compositionally biased region" description="Basic residues" evidence="1">
    <location>
        <begin position="188"/>
        <end position="200"/>
    </location>
</feature>
<evidence type="ECO:0000313" key="3">
    <source>
        <dbReference type="Proteomes" id="UP001418222"/>
    </source>
</evidence>
<evidence type="ECO:0000313" key="2">
    <source>
        <dbReference type="EMBL" id="KAK8937375.1"/>
    </source>
</evidence>
<proteinExistence type="predicted"/>
<dbReference type="Proteomes" id="UP001418222">
    <property type="component" value="Unassembled WGS sequence"/>
</dbReference>
<comment type="caution">
    <text evidence="2">The sequence shown here is derived from an EMBL/GenBank/DDBJ whole genome shotgun (WGS) entry which is preliminary data.</text>
</comment>
<protein>
    <submittedName>
        <fullName evidence="2">Uncharacterized protein</fullName>
    </submittedName>
</protein>
<evidence type="ECO:0000256" key="1">
    <source>
        <dbReference type="SAM" id="MobiDB-lite"/>
    </source>
</evidence>
<keyword evidence="3" id="KW-1185">Reference proteome</keyword>
<accession>A0AAP0G520</accession>
<name>A0AAP0G520_9ASPA</name>
<dbReference type="AlphaFoldDB" id="A0AAP0G520"/>
<gene>
    <name evidence="2" type="ORF">KSP39_PZI012096</name>
</gene>
<organism evidence="2 3">
    <name type="scientific">Platanthera zijinensis</name>
    <dbReference type="NCBI Taxonomy" id="2320716"/>
    <lineage>
        <taxon>Eukaryota</taxon>
        <taxon>Viridiplantae</taxon>
        <taxon>Streptophyta</taxon>
        <taxon>Embryophyta</taxon>
        <taxon>Tracheophyta</taxon>
        <taxon>Spermatophyta</taxon>
        <taxon>Magnoliopsida</taxon>
        <taxon>Liliopsida</taxon>
        <taxon>Asparagales</taxon>
        <taxon>Orchidaceae</taxon>
        <taxon>Orchidoideae</taxon>
        <taxon>Orchideae</taxon>
        <taxon>Orchidinae</taxon>
        <taxon>Platanthera</taxon>
    </lineage>
</organism>
<dbReference type="EMBL" id="JBBWWQ010000010">
    <property type="protein sequence ID" value="KAK8937375.1"/>
    <property type="molecule type" value="Genomic_DNA"/>
</dbReference>